<dbReference type="CDD" id="cd07814">
    <property type="entry name" value="SRPBCC_CalC_Aha1-like"/>
    <property type="match status" value="1"/>
</dbReference>
<dbReference type="Gene3D" id="3.30.530.20">
    <property type="match status" value="1"/>
</dbReference>
<dbReference type="GO" id="GO:0030247">
    <property type="term" value="F:polysaccharide binding"/>
    <property type="evidence" value="ECO:0007669"/>
    <property type="project" value="UniProtKB-UniRule"/>
</dbReference>
<reference evidence="5 6" key="1">
    <citation type="submission" date="2021-01" db="EMBL/GenBank/DDBJ databases">
        <title>Whole genome shotgun sequence of Catellatospora chokoriensis NBRC 107358.</title>
        <authorList>
            <person name="Komaki H."/>
            <person name="Tamura T."/>
        </authorList>
    </citation>
    <scope>NUCLEOTIDE SEQUENCE [LARGE SCALE GENOMIC DNA]</scope>
    <source>
        <strain evidence="5 6">NBRC 107358</strain>
    </source>
</reference>
<feature type="domain" description="CBM2" evidence="4">
    <location>
        <begin position="358"/>
        <end position="474"/>
    </location>
</feature>
<feature type="transmembrane region" description="Helical" evidence="3">
    <location>
        <begin position="282"/>
        <end position="304"/>
    </location>
</feature>
<evidence type="ECO:0000256" key="1">
    <source>
        <dbReference type="ARBA" id="ARBA00006817"/>
    </source>
</evidence>
<feature type="region of interest" description="Disordered" evidence="2">
    <location>
        <begin position="308"/>
        <end position="360"/>
    </location>
</feature>
<evidence type="ECO:0000256" key="2">
    <source>
        <dbReference type="SAM" id="MobiDB-lite"/>
    </source>
</evidence>
<dbReference type="RefSeq" id="WP_191843876.1">
    <property type="nucleotide sequence ID" value="NZ_BONG01000048.1"/>
</dbReference>
<organism evidence="5 6">
    <name type="scientific">Catellatospora chokoriensis</name>
    <dbReference type="NCBI Taxonomy" id="310353"/>
    <lineage>
        <taxon>Bacteria</taxon>
        <taxon>Bacillati</taxon>
        <taxon>Actinomycetota</taxon>
        <taxon>Actinomycetes</taxon>
        <taxon>Micromonosporales</taxon>
        <taxon>Micromonosporaceae</taxon>
        <taxon>Catellatospora</taxon>
    </lineage>
</organism>
<dbReference type="InterPro" id="IPR023393">
    <property type="entry name" value="START-like_dom_sf"/>
</dbReference>
<feature type="region of interest" description="Disordered" evidence="2">
    <location>
        <begin position="143"/>
        <end position="265"/>
    </location>
</feature>
<keyword evidence="3" id="KW-1133">Transmembrane helix</keyword>
<evidence type="ECO:0000256" key="3">
    <source>
        <dbReference type="SAM" id="Phobius"/>
    </source>
</evidence>
<dbReference type="Pfam" id="PF00553">
    <property type="entry name" value="CBM_2"/>
    <property type="match status" value="1"/>
</dbReference>
<feature type="compositionally biased region" description="Acidic residues" evidence="2">
    <location>
        <begin position="251"/>
        <end position="260"/>
    </location>
</feature>
<dbReference type="GO" id="GO:0005975">
    <property type="term" value="P:carbohydrate metabolic process"/>
    <property type="evidence" value="ECO:0007669"/>
    <property type="project" value="InterPro"/>
</dbReference>
<dbReference type="EMBL" id="BONG01000048">
    <property type="protein sequence ID" value="GIF92637.1"/>
    <property type="molecule type" value="Genomic_DNA"/>
</dbReference>
<dbReference type="SMART" id="SM00637">
    <property type="entry name" value="CBD_II"/>
    <property type="match status" value="1"/>
</dbReference>
<accession>A0A8J3NU31</accession>
<dbReference type="SUPFAM" id="SSF55961">
    <property type="entry name" value="Bet v1-like"/>
    <property type="match status" value="1"/>
</dbReference>
<proteinExistence type="inferred from homology"/>
<keyword evidence="3" id="KW-0472">Membrane</keyword>
<dbReference type="InterPro" id="IPR013538">
    <property type="entry name" value="ASHA1/2-like_C"/>
</dbReference>
<dbReference type="PROSITE" id="PS51173">
    <property type="entry name" value="CBM2"/>
    <property type="match status" value="1"/>
</dbReference>
<evidence type="ECO:0000313" key="5">
    <source>
        <dbReference type="EMBL" id="GIF92637.1"/>
    </source>
</evidence>
<dbReference type="Pfam" id="PF08327">
    <property type="entry name" value="AHSA1"/>
    <property type="match status" value="1"/>
</dbReference>
<dbReference type="AlphaFoldDB" id="A0A8J3NU31"/>
<feature type="compositionally biased region" description="Low complexity" evidence="2">
    <location>
        <begin position="163"/>
        <end position="185"/>
    </location>
</feature>
<dbReference type="InterPro" id="IPR008965">
    <property type="entry name" value="CBM2/CBM3_carb-bd_dom_sf"/>
</dbReference>
<gene>
    <name evidence="5" type="ORF">Cch02nite_60810</name>
</gene>
<evidence type="ECO:0000259" key="4">
    <source>
        <dbReference type="PROSITE" id="PS51173"/>
    </source>
</evidence>
<name>A0A8J3NU31_9ACTN</name>
<dbReference type="Gene3D" id="2.60.40.290">
    <property type="match status" value="1"/>
</dbReference>
<evidence type="ECO:0000313" key="6">
    <source>
        <dbReference type="Proteomes" id="UP000619293"/>
    </source>
</evidence>
<feature type="compositionally biased region" description="Basic and acidic residues" evidence="2">
    <location>
        <begin position="150"/>
        <end position="160"/>
    </location>
</feature>
<dbReference type="Proteomes" id="UP000619293">
    <property type="component" value="Unassembled WGS sequence"/>
</dbReference>
<comment type="caution">
    <text evidence="5">The sequence shown here is derived from an EMBL/GenBank/DDBJ whole genome shotgun (WGS) entry which is preliminary data.</text>
</comment>
<keyword evidence="6" id="KW-1185">Reference proteome</keyword>
<dbReference type="InterPro" id="IPR012291">
    <property type="entry name" value="CBM2_carb-bd_dom_sf"/>
</dbReference>
<dbReference type="InterPro" id="IPR001919">
    <property type="entry name" value="CBD2"/>
</dbReference>
<dbReference type="GO" id="GO:0004553">
    <property type="term" value="F:hydrolase activity, hydrolyzing O-glycosyl compounds"/>
    <property type="evidence" value="ECO:0007669"/>
    <property type="project" value="InterPro"/>
</dbReference>
<dbReference type="SUPFAM" id="SSF49384">
    <property type="entry name" value="Carbohydrate-binding domain"/>
    <property type="match status" value="1"/>
</dbReference>
<protein>
    <recommendedName>
        <fullName evidence="4">CBM2 domain-containing protein</fullName>
    </recommendedName>
</protein>
<comment type="similarity">
    <text evidence="1">Belongs to the AHA1 family.</text>
</comment>
<keyword evidence="3" id="KW-0812">Transmembrane</keyword>
<feature type="compositionally biased region" description="Low complexity" evidence="2">
    <location>
        <begin position="338"/>
        <end position="360"/>
    </location>
</feature>
<sequence length="474" mass="49416">MTVLRLDVELPFPVESVWQALTDRRLLGEWFLQTDLMPVQGGVYRAYPGGDLPGFTAPFDMDVIEVVGPTRLALRWRGEQLHADVVWELSTVAGGSRLRVSQTGFLGIAGQVRRAELQRAYATMFEQRLPALLARQEEAAAVPTRRRRSKDIYDAADMPRRPPAVATGSAAARPARPPAEASTAAFTPGGRSAVGVDPGVPSAAIPDPRTPSAANPDPRMPSAVIPGPRTRPVSLGPKDPFAAVPYPDPPAEADDPDEEGPPLSGGLLSRVLHMPVDRRLRLLSAAGAMVLTVLAVTAVATLVLRSPGPAAEPVDSARGPWSGVQAGESAMPSAEVRSASPAGSPSASAAAPSAAASAPTGPGPIEAAAPAMAVAYRTLESWSGGYIGEITIRPTAVVDGWSAAVTLPAGATVTSAWDRIGFRQDGSRVTFTPQDVHRHLPAGKDFGFAFQVGDPSGATRPEGCVVEGVSCANR</sequence>